<organism evidence="1 2">
    <name type="scientific">Candidatus Nitrosymbiomonas proteolyticus</name>
    <dbReference type="NCBI Taxonomy" id="2608984"/>
    <lineage>
        <taxon>Bacteria</taxon>
        <taxon>Bacillati</taxon>
        <taxon>Armatimonadota</taxon>
        <taxon>Armatimonadota incertae sedis</taxon>
        <taxon>Candidatus Nitrosymbiomonas</taxon>
    </lineage>
</organism>
<proteinExistence type="predicted"/>
<sequence>MSFRVLRQWILVGTGAVLAALMLAACSGKDNSGRPLSTSSGSPGGPSFMLDTPNGWTAVDLTADDVNSFIDEAVKANPGLKASEPAIREMALSGSIKLVAFGETFEGFAENLNVVVLDQPKELAASELQQAYLQEMTPLALPGTSPQGELTDLPAGKAAKMFTQISIGQGKSIASLAYMLSNGNRSFTVTFSCPMSRLGAMERLADSVMQTFRFP</sequence>
<dbReference type="KEGG" id="npy:NPRO_00320"/>
<evidence type="ECO:0000313" key="1">
    <source>
        <dbReference type="EMBL" id="BBO22437.1"/>
    </source>
</evidence>
<reference evidence="1" key="1">
    <citation type="journal article" name="DNA Res.">
        <title>The physiological potential of anammox bacteria as revealed by their core genome structure.</title>
        <authorList>
            <person name="Okubo T."/>
            <person name="Toyoda A."/>
            <person name="Fukuhara K."/>
            <person name="Uchiyama I."/>
            <person name="Harigaya Y."/>
            <person name="Kuroiwa M."/>
            <person name="Suzuki T."/>
            <person name="Murakami Y."/>
            <person name="Suwa Y."/>
            <person name="Takami H."/>
        </authorList>
    </citation>
    <scope>NUCLEOTIDE SEQUENCE</scope>
    <source>
        <strain evidence="1">317325-2</strain>
    </source>
</reference>
<dbReference type="EMBL" id="AP021858">
    <property type="protein sequence ID" value="BBO22437.1"/>
    <property type="molecule type" value="Genomic_DNA"/>
</dbReference>
<protein>
    <submittedName>
        <fullName evidence="1">Uncharacterized protein</fullName>
    </submittedName>
</protein>
<gene>
    <name evidence="1" type="ORF">NPRO_00320</name>
</gene>
<name>A0A809S1L4_9BACT</name>
<accession>A0A809S1L4</accession>
<dbReference type="AlphaFoldDB" id="A0A809S1L4"/>
<evidence type="ECO:0000313" key="2">
    <source>
        <dbReference type="Proteomes" id="UP000662873"/>
    </source>
</evidence>
<dbReference type="Proteomes" id="UP000662873">
    <property type="component" value="Chromosome"/>
</dbReference>
<dbReference type="PROSITE" id="PS51257">
    <property type="entry name" value="PROKAR_LIPOPROTEIN"/>
    <property type="match status" value="1"/>
</dbReference>